<accession>A0A6C0KX79</accession>
<keyword evidence="1" id="KW-1133">Transmembrane helix</keyword>
<feature type="transmembrane region" description="Helical" evidence="1">
    <location>
        <begin position="177"/>
        <end position="194"/>
    </location>
</feature>
<keyword evidence="1" id="KW-0812">Transmembrane</keyword>
<protein>
    <submittedName>
        <fullName evidence="2">Uncharacterized protein</fullName>
    </submittedName>
</protein>
<dbReference type="AlphaFoldDB" id="A0A6C0KX79"/>
<reference evidence="2" key="1">
    <citation type="journal article" date="2020" name="Nature">
        <title>Giant virus diversity and host interactions through global metagenomics.</title>
        <authorList>
            <person name="Schulz F."/>
            <person name="Roux S."/>
            <person name="Paez-Espino D."/>
            <person name="Jungbluth S."/>
            <person name="Walsh D.A."/>
            <person name="Denef V.J."/>
            <person name="McMahon K.D."/>
            <person name="Konstantinidis K.T."/>
            <person name="Eloe-Fadrosh E.A."/>
            <person name="Kyrpides N.C."/>
            <person name="Woyke T."/>
        </authorList>
    </citation>
    <scope>NUCLEOTIDE SEQUENCE</scope>
    <source>
        <strain evidence="2">GVMAG-S-ERX555907-102</strain>
    </source>
</reference>
<evidence type="ECO:0000256" key="1">
    <source>
        <dbReference type="SAM" id="Phobius"/>
    </source>
</evidence>
<keyword evidence="1" id="KW-0472">Membrane</keyword>
<name>A0A6C0KX79_9ZZZZ</name>
<proteinExistence type="predicted"/>
<dbReference type="EMBL" id="MN741011">
    <property type="protein sequence ID" value="QHU22575.1"/>
    <property type="molecule type" value="Genomic_DNA"/>
</dbReference>
<evidence type="ECO:0000313" key="2">
    <source>
        <dbReference type="EMBL" id="QHU22575.1"/>
    </source>
</evidence>
<sequence>MSESLLDNLLNDSQTDYLKKTCPSLFDGSGKPNLSYNKILSTDQNLIIPDGIKYYEVVETGNNYVDNLLNEEEKYLKEKYGESLYSYFVTKRKDYINEQIKDVCSKVVVETDGTNLTNTSNILINTLRKQLDSYKKSLKTYYEVSDKTEKKTENDFLNARKFYYRSVAMEDTNKMDMMMTIFYYFVLVGCIIYLALKGRIGFKKNWWVYLLLILLPLFTYQIYGFGVQSFHYLQETAAEQGPKKAFMNQT</sequence>
<feature type="transmembrane region" description="Helical" evidence="1">
    <location>
        <begin position="206"/>
        <end position="223"/>
    </location>
</feature>
<organism evidence="2">
    <name type="scientific">viral metagenome</name>
    <dbReference type="NCBI Taxonomy" id="1070528"/>
    <lineage>
        <taxon>unclassified sequences</taxon>
        <taxon>metagenomes</taxon>
        <taxon>organismal metagenomes</taxon>
    </lineage>
</organism>